<evidence type="ECO:0000313" key="3">
    <source>
        <dbReference type="Proteomes" id="UP000646548"/>
    </source>
</evidence>
<evidence type="ECO:0008006" key="4">
    <source>
        <dbReference type="Google" id="ProtNLM"/>
    </source>
</evidence>
<dbReference type="AlphaFoldDB" id="A0A834C6V3"/>
<sequence length="106" mass="11789">MQTQLVPLLLFGPLTEAALPLPTSASPLHSGHVGRHCNCQGQLQLSEMTENWASSRRVFVIDTSVKEHASLVFPVKPLIELKLELALSVRDVTRYRLRSKQVCLAN</sequence>
<name>A0A834C6V3_ORYME</name>
<evidence type="ECO:0000256" key="1">
    <source>
        <dbReference type="SAM" id="SignalP"/>
    </source>
</evidence>
<reference evidence="2" key="1">
    <citation type="journal article" name="BMC Genomics">
        <title>Long-read sequencing and de novo genome assembly of marine medaka (Oryzias melastigma).</title>
        <authorList>
            <person name="Liang P."/>
            <person name="Saqib H.S.A."/>
            <person name="Ni X."/>
            <person name="Shen Y."/>
        </authorList>
    </citation>
    <scope>NUCLEOTIDE SEQUENCE</scope>
    <source>
        <strain evidence="2">Bigg-433</strain>
    </source>
</reference>
<comment type="caution">
    <text evidence="2">The sequence shown here is derived from an EMBL/GenBank/DDBJ whole genome shotgun (WGS) entry which is preliminary data.</text>
</comment>
<dbReference type="Proteomes" id="UP000646548">
    <property type="component" value="Unassembled WGS sequence"/>
</dbReference>
<proteinExistence type="predicted"/>
<keyword evidence="1" id="KW-0732">Signal</keyword>
<dbReference type="EMBL" id="WKFB01000413">
    <property type="protein sequence ID" value="KAF6723865.1"/>
    <property type="molecule type" value="Genomic_DNA"/>
</dbReference>
<accession>A0A834C6V3</accession>
<organism evidence="2 3">
    <name type="scientific">Oryzias melastigma</name>
    <name type="common">Marine medaka</name>
    <dbReference type="NCBI Taxonomy" id="30732"/>
    <lineage>
        <taxon>Eukaryota</taxon>
        <taxon>Metazoa</taxon>
        <taxon>Chordata</taxon>
        <taxon>Craniata</taxon>
        <taxon>Vertebrata</taxon>
        <taxon>Euteleostomi</taxon>
        <taxon>Actinopterygii</taxon>
        <taxon>Neopterygii</taxon>
        <taxon>Teleostei</taxon>
        <taxon>Neoteleostei</taxon>
        <taxon>Acanthomorphata</taxon>
        <taxon>Ovalentaria</taxon>
        <taxon>Atherinomorphae</taxon>
        <taxon>Beloniformes</taxon>
        <taxon>Adrianichthyidae</taxon>
        <taxon>Oryziinae</taxon>
        <taxon>Oryzias</taxon>
    </lineage>
</organism>
<evidence type="ECO:0000313" key="2">
    <source>
        <dbReference type="EMBL" id="KAF6723865.1"/>
    </source>
</evidence>
<feature type="signal peptide" evidence="1">
    <location>
        <begin position="1"/>
        <end position="17"/>
    </location>
</feature>
<protein>
    <recommendedName>
        <fullName evidence="4">Secreted protein</fullName>
    </recommendedName>
</protein>
<gene>
    <name evidence="2" type="ORF">FQA47_015697</name>
</gene>
<feature type="chain" id="PRO_5032706938" description="Secreted protein" evidence="1">
    <location>
        <begin position="18"/>
        <end position="106"/>
    </location>
</feature>